<evidence type="ECO:0000256" key="2">
    <source>
        <dbReference type="SAM" id="Phobius"/>
    </source>
</evidence>
<dbReference type="InterPro" id="IPR015920">
    <property type="entry name" value="Cellobiose_DH-like_cyt"/>
</dbReference>
<evidence type="ECO:0000259" key="4">
    <source>
        <dbReference type="SMART" id="SM00664"/>
    </source>
</evidence>
<dbReference type="Proteomes" id="UP000193144">
    <property type="component" value="Unassembled WGS sequence"/>
</dbReference>
<dbReference type="AlphaFoldDB" id="A0A1Y1ZRZ3"/>
<feature type="signal peptide" evidence="3">
    <location>
        <begin position="1"/>
        <end position="30"/>
    </location>
</feature>
<evidence type="ECO:0000256" key="3">
    <source>
        <dbReference type="SAM" id="SignalP"/>
    </source>
</evidence>
<feature type="transmembrane region" description="Helical" evidence="2">
    <location>
        <begin position="248"/>
        <end position="268"/>
    </location>
</feature>
<dbReference type="PANTHER" id="PTHR47797:SF1">
    <property type="entry name" value="CYTOCHROME B561 DOMAIN-CONTAINING PROTEIN-RELATED"/>
    <property type="match status" value="1"/>
</dbReference>
<feature type="transmembrane region" description="Helical" evidence="2">
    <location>
        <begin position="221"/>
        <end position="241"/>
    </location>
</feature>
<proteinExistence type="predicted"/>
<sequence>MFRFGEGFGMGRGIAVLVAILAILPSTILAQAPAASTFYISDTETQFSLNIANDSSDVSIYFTSPAYSWVAVGFGENMKDSLMFVLYPSKDGKNVTISPRLATGHSEPGHENSIQLEALPGTGIIDDMFVVKAVCKNCRVWTDGFLDVKNAAHPMIFAFGPGNRLQSDSLDAPLRRHVRFGRFTMDMQAATGKSEVPGASQALAGVTFDGEMTRDHDRMNLAHAVLGCLALFVLWPLNVVCAGFLKKIGIHIGISVFILVFLIISYALGIATSGEFNRSKTFTSPHQILAFLSLLPIVLISILPFPRISSLHTLLPRLHTPLVSATLTLLILTGGLGLHLSSQSTPIIMAYTAIALGVFVFVVLLQTCIKRRGSAYARQNGTSARRLRGEEDDEEDLVMKAWKVGRGMDGTHGQSQSQQSFGSGQQGQQGHGRGNSGGNNLYGGGTMPGPQYMLNMHPGVPVHRW</sequence>
<feature type="domain" description="DOMON" evidence="4">
    <location>
        <begin position="69"/>
        <end position="160"/>
    </location>
</feature>
<feature type="transmembrane region" description="Helical" evidence="2">
    <location>
        <begin position="347"/>
        <end position="369"/>
    </location>
</feature>
<keyword evidence="6" id="KW-1185">Reference proteome</keyword>
<keyword evidence="3" id="KW-0732">Signal</keyword>
<feature type="transmembrane region" description="Helical" evidence="2">
    <location>
        <begin position="318"/>
        <end position="341"/>
    </location>
</feature>
<dbReference type="PANTHER" id="PTHR47797">
    <property type="entry name" value="DEHYDROGENASE, PUTATIVE (AFU_ORTHOLOGUE AFUA_8G05805)-RELATED"/>
    <property type="match status" value="1"/>
</dbReference>
<comment type="caution">
    <text evidence="5">The sequence shown here is derived from an EMBL/GenBank/DDBJ whole genome shotgun (WGS) entry which is preliminary data.</text>
</comment>
<accession>A0A1Y1ZRZ3</accession>
<organism evidence="5 6">
    <name type="scientific">Clohesyomyces aquaticus</name>
    <dbReference type="NCBI Taxonomy" id="1231657"/>
    <lineage>
        <taxon>Eukaryota</taxon>
        <taxon>Fungi</taxon>
        <taxon>Dikarya</taxon>
        <taxon>Ascomycota</taxon>
        <taxon>Pezizomycotina</taxon>
        <taxon>Dothideomycetes</taxon>
        <taxon>Pleosporomycetidae</taxon>
        <taxon>Pleosporales</taxon>
        <taxon>Lindgomycetaceae</taxon>
        <taxon>Clohesyomyces</taxon>
    </lineage>
</organism>
<gene>
    <name evidence="5" type="ORF">BCR34DRAFT_600259</name>
</gene>
<keyword evidence="2" id="KW-0472">Membrane</keyword>
<keyword evidence="2" id="KW-1133">Transmembrane helix</keyword>
<keyword evidence="2" id="KW-0812">Transmembrane</keyword>
<reference evidence="5 6" key="1">
    <citation type="submission" date="2016-07" db="EMBL/GenBank/DDBJ databases">
        <title>Pervasive Adenine N6-methylation of Active Genes in Fungi.</title>
        <authorList>
            <consortium name="DOE Joint Genome Institute"/>
            <person name="Mondo S.J."/>
            <person name="Dannebaum R.O."/>
            <person name="Kuo R.C."/>
            <person name="Labutti K."/>
            <person name="Haridas S."/>
            <person name="Kuo A."/>
            <person name="Salamov A."/>
            <person name="Ahrendt S.R."/>
            <person name="Lipzen A."/>
            <person name="Sullivan W."/>
            <person name="Andreopoulos W.B."/>
            <person name="Clum A."/>
            <person name="Lindquist E."/>
            <person name="Daum C."/>
            <person name="Ramamoorthy G.K."/>
            <person name="Gryganskyi A."/>
            <person name="Culley D."/>
            <person name="Magnuson J.K."/>
            <person name="James T.Y."/>
            <person name="O'Malley M.A."/>
            <person name="Stajich J.E."/>
            <person name="Spatafora J.W."/>
            <person name="Visel A."/>
            <person name="Grigoriev I.V."/>
        </authorList>
    </citation>
    <scope>NUCLEOTIDE SEQUENCE [LARGE SCALE GENOMIC DNA]</scope>
    <source>
        <strain evidence="5 6">CBS 115471</strain>
    </source>
</reference>
<dbReference type="Pfam" id="PF16010">
    <property type="entry name" value="CDH-cyt"/>
    <property type="match status" value="1"/>
</dbReference>
<evidence type="ECO:0000313" key="5">
    <source>
        <dbReference type="EMBL" id="ORY12964.1"/>
    </source>
</evidence>
<dbReference type="Gene3D" id="2.60.40.1210">
    <property type="entry name" value="Cellobiose dehydrogenase, cytochrome domain"/>
    <property type="match status" value="1"/>
</dbReference>
<feature type="region of interest" description="Disordered" evidence="1">
    <location>
        <begin position="408"/>
        <end position="446"/>
    </location>
</feature>
<evidence type="ECO:0000313" key="6">
    <source>
        <dbReference type="Proteomes" id="UP000193144"/>
    </source>
</evidence>
<dbReference type="EMBL" id="MCFA01000046">
    <property type="protein sequence ID" value="ORY12964.1"/>
    <property type="molecule type" value="Genomic_DNA"/>
</dbReference>
<feature type="transmembrane region" description="Helical" evidence="2">
    <location>
        <begin position="288"/>
        <end position="306"/>
    </location>
</feature>
<feature type="compositionally biased region" description="Low complexity" evidence="1">
    <location>
        <begin position="413"/>
        <end position="423"/>
    </location>
</feature>
<dbReference type="OrthoDB" id="19261at2759"/>
<dbReference type="STRING" id="1231657.A0A1Y1ZRZ3"/>
<name>A0A1Y1ZRZ3_9PLEO</name>
<protein>
    <recommendedName>
        <fullName evidence="4">DOMON domain-containing protein</fullName>
    </recommendedName>
</protein>
<dbReference type="SUPFAM" id="SSF49344">
    <property type="entry name" value="CBD9-like"/>
    <property type="match status" value="1"/>
</dbReference>
<evidence type="ECO:0000256" key="1">
    <source>
        <dbReference type="SAM" id="MobiDB-lite"/>
    </source>
</evidence>
<dbReference type="InterPro" id="IPR005018">
    <property type="entry name" value="DOMON_domain"/>
</dbReference>
<dbReference type="SMART" id="SM00664">
    <property type="entry name" value="DoH"/>
    <property type="match status" value="1"/>
</dbReference>
<feature type="compositionally biased region" description="Gly residues" evidence="1">
    <location>
        <begin position="424"/>
        <end position="446"/>
    </location>
</feature>
<feature type="chain" id="PRO_5011988166" description="DOMON domain-containing protein" evidence="3">
    <location>
        <begin position="31"/>
        <end position="465"/>
    </location>
</feature>
<dbReference type="CDD" id="cd09630">
    <property type="entry name" value="CDH_like_cytochrome"/>
    <property type="match status" value="1"/>
</dbReference>